<dbReference type="RefSeq" id="WP_281070211.1">
    <property type="nucleotide sequence ID" value="NZ_BAAAMI010000016.1"/>
</dbReference>
<dbReference type="EMBL" id="JAGIOE010000001">
    <property type="protein sequence ID" value="MBP2375757.1"/>
    <property type="molecule type" value="Genomic_DNA"/>
</dbReference>
<name>A0ABS4WHS5_9MICC</name>
<dbReference type="Proteomes" id="UP000766570">
    <property type="component" value="Unassembled WGS sequence"/>
</dbReference>
<gene>
    <name evidence="1" type="ORF">JOF46_003669</name>
</gene>
<proteinExistence type="predicted"/>
<organism evidence="1 2">
    <name type="scientific">Paeniglutamicibacter psychrophenolicus</name>
    <dbReference type="NCBI Taxonomy" id="257454"/>
    <lineage>
        <taxon>Bacteria</taxon>
        <taxon>Bacillati</taxon>
        <taxon>Actinomycetota</taxon>
        <taxon>Actinomycetes</taxon>
        <taxon>Micrococcales</taxon>
        <taxon>Micrococcaceae</taxon>
        <taxon>Paeniglutamicibacter</taxon>
    </lineage>
</organism>
<accession>A0ABS4WHS5</accession>
<keyword evidence="2" id="KW-1185">Reference proteome</keyword>
<evidence type="ECO:0000313" key="1">
    <source>
        <dbReference type="EMBL" id="MBP2375757.1"/>
    </source>
</evidence>
<protein>
    <submittedName>
        <fullName evidence="1">Uncharacterized protein</fullName>
    </submittedName>
</protein>
<sequence length="44" mass="4858">MTTSTTPWEQVRDDSLSAMTAGEREEYDAAAIEAEARLELAELV</sequence>
<comment type="caution">
    <text evidence="1">The sequence shown here is derived from an EMBL/GenBank/DDBJ whole genome shotgun (WGS) entry which is preliminary data.</text>
</comment>
<reference evidence="1 2" key="1">
    <citation type="submission" date="2021-03" db="EMBL/GenBank/DDBJ databases">
        <title>Sequencing the genomes of 1000 actinobacteria strains.</title>
        <authorList>
            <person name="Klenk H.-P."/>
        </authorList>
    </citation>
    <scope>NUCLEOTIDE SEQUENCE [LARGE SCALE GENOMIC DNA]</scope>
    <source>
        <strain evidence="1 2">DSM 15454</strain>
    </source>
</reference>
<evidence type="ECO:0000313" key="2">
    <source>
        <dbReference type="Proteomes" id="UP000766570"/>
    </source>
</evidence>